<proteinExistence type="predicted"/>
<evidence type="ECO:0000313" key="1">
    <source>
        <dbReference type="EMBL" id="KAK5991848.1"/>
    </source>
</evidence>
<name>A0ABR0SI87_9HYPO</name>
<comment type="caution">
    <text evidence="1">The sequence shown here is derived from an EMBL/GenBank/DDBJ whole genome shotgun (WGS) entry which is preliminary data.</text>
</comment>
<accession>A0ABR0SI87</accession>
<dbReference type="Proteomes" id="UP001338125">
    <property type="component" value="Unassembled WGS sequence"/>
</dbReference>
<keyword evidence="2" id="KW-1185">Reference proteome</keyword>
<gene>
    <name evidence="1" type="ORF">PT974_05234</name>
</gene>
<organism evidence="1 2">
    <name type="scientific">Cladobotryum mycophilum</name>
    <dbReference type="NCBI Taxonomy" id="491253"/>
    <lineage>
        <taxon>Eukaryota</taxon>
        <taxon>Fungi</taxon>
        <taxon>Dikarya</taxon>
        <taxon>Ascomycota</taxon>
        <taxon>Pezizomycotina</taxon>
        <taxon>Sordariomycetes</taxon>
        <taxon>Hypocreomycetidae</taxon>
        <taxon>Hypocreales</taxon>
        <taxon>Hypocreaceae</taxon>
        <taxon>Cladobotryum</taxon>
    </lineage>
</organism>
<protein>
    <submittedName>
        <fullName evidence="1">Uncharacterized protein</fullName>
    </submittedName>
</protein>
<evidence type="ECO:0000313" key="2">
    <source>
        <dbReference type="Proteomes" id="UP001338125"/>
    </source>
</evidence>
<sequence length="59" mass="6301">MSGYAVVTLPHFPKPPTALLSISTVKTWRLENPSSSKSGASRGAGFGARGLERRFIIAK</sequence>
<dbReference type="EMBL" id="JAVFKD010000012">
    <property type="protein sequence ID" value="KAK5991848.1"/>
    <property type="molecule type" value="Genomic_DNA"/>
</dbReference>
<reference evidence="1 2" key="1">
    <citation type="submission" date="2024-01" db="EMBL/GenBank/DDBJ databases">
        <title>Complete genome of Cladobotryum mycophilum ATHUM6906.</title>
        <authorList>
            <person name="Christinaki A.C."/>
            <person name="Myridakis A.I."/>
            <person name="Kouvelis V.N."/>
        </authorList>
    </citation>
    <scope>NUCLEOTIDE SEQUENCE [LARGE SCALE GENOMIC DNA]</scope>
    <source>
        <strain evidence="1 2">ATHUM6906</strain>
    </source>
</reference>